<evidence type="ECO:0000313" key="1">
    <source>
        <dbReference type="EMBL" id="DAE12005.1"/>
    </source>
</evidence>
<name>A0A8S5Q010_9CAUD</name>
<organism evidence="1">
    <name type="scientific">Myoviridae sp. ctBtT5</name>
    <dbReference type="NCBI Taxonomy" id="2825048"/>
    <lineage>
        <taxon>Viruses</taxon>
        <taxon>Duplodnaviria</taxon>
        <taxon>Heunggongvirae</taxon>
        <taxon>Uroviricota</taxon>
        <taxon>Caudoviricetes</taxon>
    </lineage>
</organism>
<sequence length="73" mass="8458">MKKRIYLLLALLLFIILAGCDDDKCLKSHTERRTGTTCHRIGKIMSCHPMVYHVSVCDEYEHGDFICTRKEAE</sequence>
<protein>
    <recommendedName>
        <fullName evidence="2">Lipoprotein</fullName>
    </recommendedName>
</protein>
<proteinExistence type="predicted"/>
<dbReference type="EMBL" id="BK015540">
    <property type="protein sequence ID" value="DAE12005.1"/>
    <property type="molecule type" value="Genomic_DNA"/>
</dbReference>
<accession>A0A8S5Q010</accession>
<dbReference type="PROSITE" id="PS51257">
    <property type="entry name" value="PROKAR_LIPOPROTEIN"/>
    <property type="match status" value="1"/>
</dbReference>
<evidence type="ECO:0008006" key="2">
    <source>
        <dbReference type="Google" id="ProtNLM"/>
    </source>
</evidence>
<reference evidence="1" key="1">
    <citation type="journal article" date="2021" name="Proc. Natl. Acad. Sci. U.S.A.">
        <title>A Catalog of Tens of Thousands of Viruses from Human Metagenomes Reveals Hidden Associations with Chronic Diseases.</title>
        <authorList>
            <person name="Tisza M.J."/>
            <person name="Buck C.B."/>
        </authorList>
    </citation>
    <scope>NUCLEOTIDE SEQUENCE</scope>
    <source>
        <strain evidence="1">CtBtT5</strain>
    </source>
</reference>